<dbReference type="EMBL" id="MNCJ02000324">
    <property type="protein sequence ID" value="KAF5792697.1"/>
    <property type="molecule type" value="Genomic_DNA"/>
</dbReference>
<protein>
    <submittedName>
        <fullName evidence="1">Uncharacterized protein</fullName>
    </submittedName>
</protein>
<sequence>MIRFLCKIFRHDGDGRKSGGFRHANLLAKEYDTGIRHGWVVTGGGCCRRRLRKVKIVFDCKNLSRNKHMI</sequence>
<evidence type="ECO:0000313" key="2">
    <source>
        <dbReference type="Proteomes" id="UP000215914"/>
    </source>
</evidence>
<name>A0A9K3N9U1_HELAN</name>
<dbReference type="Gramene" id="mRNA:HanXRQr2_Chr09g0408891">
    <property type="protein sequence ID" value="mRNA:HanXRQr2_Chr09g0408891"/>
    <property type="gene ID" value="HanXRQr2_Chr09g0408891"/>
</dbReference>
<dbReference type="Proteomes" id="UP000215914">
    <property type="component" value="Unassembled WGS sequence"/>
</dbReference>
<proteinExistence type="predicted"/>
<organism evidence="1 2">
    <name type="scientific">Helianthus annuus</name>
    <name type="common">Common sunflower</name>
    <dbReference type="NCBI Taxonomy" id="4232"/>
    <lineage>
        <taxon>Eukaryota</taxon>
        <taxon>Viridiplantae</taxon>
        <taxon>Streptophyta</taxon>
        <taxon>Embryophyta</taxon>
        <taxon>Tracheophyta</taxon>
        <taxon>Spermatophyta</taxon>
        <taxon>Magnoliopsida</taxon>
        <taxon>eudicotyledons</taxon>
        <taxon>Gunneridae</taxon>
        <taxon>Pentapetalae</taxon>
        <taxon>asterids</taxon>
        <taxon>campanulids</taxon>
        <taxon>Asterales</taxon>
        <taxon>Asteraceae</taxon>
        <taxon>Asteroideae</taxon>
        <taxon>Heliantheae alliance</taxon>
        <taxon>Heliantheae</taxon>
        <taxon>Helianthus</taxon>
    </lineage>
</organism>
<accession>A0A9K3N9U1</accession>
<reference evidence="1" key="2">
    <citation type="submission" date="2020-06" db="EMBL/GenBank/DDBJ databases">
        <title>Helianthus annuus Genome sequencing and assembly Release 2.</title>
        <authorList>
            <person name="Gouzy J."/>
            <person name="Langlade N."/>
            <person name="Munos S."/>
        </authorList>
    </citation>
    <scope>NUCLEOTIDE SEQUENCE</scope>
    <source>
        <tissue evidence="1">Leaves</tissue>
    </source>
</reference>
<reference evidence="1" key="1">
    <citation type="journal article" date="2017" name="Nature">
        <title>The sunflower genome provides insights into oil metabolism, flowering and Asterid evolution.</title>
        <authorList>
            <person name="Badouin H."/>
            <person name="Gouzy J."/>
            <person name="Grassa C.J."/>
            <person name="Murat F."/>
            <person name="Staton S.E."/>
            <person name="Cottret L."/>
            <person name="Lelandais-Briere C."/>
            <person name="Owens G.L."/>
            <person name="Carrere S."/>
            <person name="Mayjonade B."/>
            <person name="Legrand L."/>
            <person name="Gill N."/>
            <person name="Kane N.C."/>
            <person name="Bowers J.E."/>
            <person name="Hubner S."/>
            <person name="Bellec A."/>
            <person name="Berard A."/>
            <person name="Berges H."/>
            <person name="Blanchet N."/>
            <person name="Boniface M.C."/>
            <person name="Brunel D."/>
            <person name="Catrice O."/>
            <person name="Chaidir N."/>
            <person name="Claudel C."/>
            <person name="Donnadieu C."/>
            <person name="Faraut T."/>
            <person name="Fievet G."/>
            <person name="Helmstetter N."/>
            <person name="King M."/>
            <person name="Knapp S.J."/>
            <person name="Lai Z."/>
            <person name="Le Paslier M.C."/>
            <person name="Lippi Y."/>
            <person name="Lorenzon L."/>
            <person name="Mandel J.R."/>
            <person name="Marage G."/>
            <person name="Marchand G."/>
            <person name="Marquand E."/>
            <person name="Bret-Mestries E."/>
            <person name="Morien E."/>
            <person name="Nambeesan S."/>
            <person name="Nguyen T."/>
            <person name="Pegot-Espagnet P."/>
            <person name="Pouilly N."/>
            <person name="Raftis F."/>
            <person name="Sallet E."/>
            <person name="Schiex T."/>
            <person name="Thomas J."/>
            <person name="Vandecasteele C."/>
            <person name="Vares D."/>
            <person name="Vear F."/>
            <person name="Vautrin S."/>
            <person name="Crespi M."/>
            <person name="Mangin B."/>
            <person name="Burke J.M."/>
            <person name="Salse J."/>
            <person name="Munos S."/>
            <person name="Vincourt P."/>
            <person name="Rieseberg L.H."/>
            <person name="Langlade N.B."/>
        </authorList>
    </citation>
    <scope>NUCLEOTIDE SEQUENCE</scope>
    <source>
        <tissue evidence="1">Leaves</tissue>
    </source>
</reference>
<evidence type="ECO:0000313" key="1">
    <source>
        <dbReference type="EMBL" id="KAF5792697.1"/>
    </source>
</evidence>
<keyword evidence="2" id="KW-1185">Reference proteome</keyword>
<dbReference type="AlphaFoldDB" id="A0A9K3N9U1"/>
<gene>
    <name evidence="1" type="ORF">HanXRQr2_Chr09g0408891</name>
</gene>
<comment type="caution">
    <text evidence="1">The sequence shown here is derived from an EMBL/GenBank/DDBJ whole genome shotgun (WGS) entry which is preliminary data.</text>
</comment>